<sequence>MLPSLGLTLSSCWNLLSKGLEDFSIMKKTSSVLVKRKYSEDQEPNNYSNREEHVQNDFKEEDLLKNINSTVHTNPKANDVNNNIIIKPESSKLSSNSASSAPDLTTAMKSSQPISTVSNSQRPKQVFIPPPKYQQAYQQWKRKHLLSLCHSYQRQSNMTKLIETDTSLPHNSQCSQPKENGACFPSHKKRKLEQDTKLFQSPSQGVPRTALADISAGNTCLSQNVTNTIYETRELKKEGTYVRESIQNAGSENKKIPTFSHTNIHSNTKLLSQIEPYLDPYLGKQIINKIDLGKLFLKTADLHNILGKQYPLIGKIHGGPDNGFYLQIDNDGTVTKQTSSNSSSVYQSYTRLGRILMSLGLGRAMLYLQFQHEYISSHANDVEHICKHGIDYNGTRYKLFTASNSSLCSRTGLSLFISSHIDHLYLVSMLGNFSEAAKKGPRKALSRLALNSGKSYFCRKQLRPEELFVLDDEKDFPGVDGCGFAREDYFKDILKLTEKQPFLHDDGKVSRLIHDNEIDNIVAIQFRVGGFKGVLQSIPMKFWSTLKQKYGFQDSIRCVMRKSMEKFIGNTDIYSNFDVLEVSKVCGGSINLHFMSCMLQLTSNREEMENIFLQRLDEYLVEKLCLDPENRSQLKHSAVLNDINSSATFEQDSVYNTVKRLLLAGHKLDNPFIHKWIMKRMERKCQALFFNHLSLKFKIKKCVNLVGVIDETGKLGPNQVFIACPKIRNTLGEREYHNLRQVIVYRNPLAYQGDIMKLEIVTTLPNTFTAEEAEYMASRENVIVFPKCYRQKSIHQFMGGGDLDGDRYVIIFDQELISLFDKEAPKVDYDSHPPIINEPSKPVSHYNVIDEHVSCIINKDNLISDIFYCNMLVRESNDIETKMLLAKALADAIDSKRAHHIDFRKLILETKQKFKEPAWYLESSKVKVSQARLFDSHTFEFRMMNLIIETYSSIKYQPNHVTIDRDLVVTRPKKCNAILEKQWKEEFTLAHNKWTEYWIHFCSMHKESTNFNVYNKYNMKEKIFQKSLKPFLDEFLDSNSQRQHPSNHHLRPQQYWTDMFHSNGLLATDAPYKASIWLQAAYELEKRYMKEEALCPSQLPSRSTILSLQSSRSMIRDGIPVMNSSQTTRPLRAIIPSSQQPLLAQSSSYSQPCNFHSHFSQCPSSTQRSQVSILPRRKSILSSPFLYYCCLTELNLLKTTNSTWTTTTMCLSSTPIILHPKLPFSLSASVCVYAYLQGRISGMSGIAGCAFRGLKNKLLPSSSPNRSVVTEEEFAHKILYILGLMVAGFTVWFLEMVPDHFVQISSIWLSSPSVWVMYLVAGLLGGFGTQLGNGCTSGMMICGIARLSIRGFVSTMVFCSVAFVCVKYLRSIEFVAQNLINIGQGVELDKPFMAFPTMEKAVLIFLYFLLLISIYMYILRRVQSWSDNAQHTLDFYLHFYNGLVFGSGLALSGMTNPMKVLGFFDIGGENYDPSLFCVAIFAILPSMFVFQKYVLPRAAQHEKPPISTKYHMPTSNLIDWKLIAGAAIFGVSWGMAGVCPGPWMTSLGSLNPLYVIFGVGFGAGIYFKDMLRV</sequence>
<evidence type="ECO:0000256" key="2">
    <source>
        <dbReference type="SAM" id="Phobius"/>
    </source>
</evidence>
<dbReference type="PANTHER" id="PTHR23079">
    <property type="entry name" value="RNA-DEPENDENT RNA POLYMERASE"/>
    <property type="match status" value="1"/>
</dbReference>
<feature type="transmembrane region" description="Helical" evidence="2">
    <location>
        <begin position="1516"/>
        <end position="1536"/>
    </location>
</feature>
<protein>
    <recommendedName>
        <fullName evidence="3">RDRP core domain-containing protein</fullName>
    </recommendedName>
</protein>
<dbReference type="InterPro" id="IPR057596">
    <property type="entry name" value="RDRP_core"/>
</dbReference>
<feature type="compositionally biased region" description="Polar residues" evidence="1">
    <location>
        <begin position="107"/>
        <end position="123"/>
    </location>
</feature>
<feature type="domain" description="RDRP core" evidence="3">
    <location>
        <begin position="378"/>
        <end position="923"/>
    </location>
</feature>
<dbReference type="PANTHER" id="PTHR23079:SF55">
    <property type="entry name" value="RNA-DIRECTED RNA POLYMERASE"/>
    <property type="match status" value="1"/>
</dbReference>
<name>A0AA88KNG4_NAELO</name>
<dbReference type="GO" id="GO:0031380">
    <property type="term" value="C:nuclear RNA-directed RNA polymerase complex"/>
    <property type="evidence" value="ECO:0007669"/>
    <property type="project" value="TreeGrafter"/>
</dbReference>
<feature type="transmembrane region" description="Helical" evidence="2">
    <location>
        <begin position="1435"/>
        <end position="1453"/>
    </location>
</feature>
<dbReference type="GO" id="GO:0030422">
    <property type="term" value="P:siRNA processing"/>
    <property type="evidence" value="ECO:0007669"/>
    <property type="project" value="TreeGrafter"/>
</dbReference>
<keyword evidence="2" id="KW-0812">Transmembrane</keyword>
<dbReference type="GO" id="GO:0003968">
    <property type="term" value="F:RNA-directed RNA polymerase activity"/>
    <property type="evidence" value="ECO:0007669"/>
    <property type="project" value="UniProtKB-KW"/>
</dbReference>
<feature type="transmembrane region" description="Helical" evidence="2">
    <location>
        <begin position="1314"/>
        <end position="1335"/>
    </location>
</feature>
<keyword evidence="5" id="KW-1185">Reference proteome</keyword>
<dbReference type="Pfam" id="PF20398">
    <property type="entry name" value="DUF6691"/>
    <property type="match status" value="1"/>
</dbReference>
<feature type="transmembrane region" description="Helical" evidence="2">
    <location>
        <begin position="1473"/>
        <end position="1495"/>
    </location>
</feature>
<keyword evidence="2" id="KW-1133">Transmembrane helix</keyword>
<feature type="transmembrane region" description="Helical" evidence="2">
    <location>
        <begin position="1274"/>
        <end position="1294"/>
    </location>
</feature>
<proteinExistence type="predicted"/>
<feature type="region of interest" description="Disordered" evidence="1">
    <location>
        <begin position="91"/>
        <end position="127"/>
    </location>
</feature>
<feature type="compositionally biased region" description="Low complexity" evidence="1">
    <location>
        <begin position="91"/>
        <end position="100"/>
    </location>
</feature>
<organism evidence="4 5">
    <name type="scientific">Naegleria lovaniensis</name>
    <name type="common">Amoeba</name>
    <dbReference type="NCBI Taxonomy" id="51637"/>
    <lineage>
        <taxon>Eukaryota</taxon>
        <taxon>Discoba</taxon>
        <taxon>Heterolobosea</taxon>
        <taxon>Tetramitia</taxon>
        <taxon>Eutetramitia</taxon>
        <taxon>Vahlkampfiidae</taxon>
        <taxon>Naegleria</taxon>
    </lineage>
</organism>
<dbReference type="RefSeq" id="XP_044552515.1">
    <property type="nucleotide sequence ID" value="XM_044696777.1"/>
</dbReference>
<dbReference type="Pfam" id="PF05183">
    <property type="entry name" value="RdRP"/>
    <property type="match status" value="1"/>
</dbReference>
<reference evidence="4 5" key="1">
    <citation type="journal article" date="2018" name="BMC Genomics">
        <title>The genome of Naegleria lovaniensis, the basis for a comparative approach to unravel pathogenicity factors of the human pathogenic amoeba N. fowleri.</title>
        <authorList>
            <person name="Liechti N."/>
            <person name="Schurch N."/>
            <person name="Bruggmann R."/>
            <person name="Wittwer M."/>
        </authorList>
    </citation>
    <scope>NUCLEOTIDE SEQUENCE [LARGE SCALE GENOMIC DNA]</scope>
    <source>
        <strain evidence="4 5">ATCC 30569</strain>
    </source>
</reference>
<dbReference type="InterPro" id="IPR007855">
    <property type="entry name" value="RDRP"/>
</dbReference>
<dbReference type="GeneID" id="68093149"/>
<dbReference type="GO" id="GO:0003723">
    <property type="term" value="F:RNA binding"/>
    <property type="evidence" value="ECO:0007669"/>
    <property type="project" value="UniProtKB-KW"/>
</dbReference>
<dbReference type="Proteomes" id="UP000816034">
    <property type="component" value="Unassembled WGS sequence"/>
</dbReference>
<evidence type="ECO:0000259" key="3">
    <source>
        <dbReference type="Pfam" id="PF05183"/>
    </source>
</evidence>
<comment type="caution">
    <text evidence="4">The sequence shown here is derived from an EMBL/GenBank/DDBJ whole genome shotgun (WGS) entry which is preliminary data.</text>
</comment>
<keyword evidence="2" id="KW-0472">Membrane</keyword>
<feature type="transmembrane region" description="Helical" evidence="2">
    <location>
        <begin position="1401"/>
        <end position="1419"/>
    </location>
</feature>
<evidence type="ECO:0000313" key="4">
    <source>
        <dbReference type="EMBL" id="KAG2388523.1"/>
    </source>
</evidence>
<gene>
    <name evidence="4" type="ORF">C9374_000687</name>
</gene>
<dbReference type="EMBL" id="PYSW02000010">
    <property type="protein sequence ID" value="KAG2388523.1"/>
    <property type="molecule type" value="Genomic_DNA"/>
</dbReference>
<accession>A0AA88KNG4</accession>
<evidence type="ECO:0000313" key="5">
    <source>
        <dbReference type="Proteomes" id="UP000816034"/>
    </source>
</evidence>
<dbReference type="InterPro" id="IPR046513">
    <property type="entry name" value="DUF6691"/>
</dbReference>
<evidence type="ECO:0000256" key="1">
    <source>
        <dbReference type="SAM" id="MobiDB-lite"/>
    </source>
</evidence>
<feature type="transmembrane region" description="Helical" evidence="2">
    <location>
        <begin position="1548"/>
        <end position="1567"/>
    </location>
</feature>
<feature type="transmembrane region" description="Helical" evidence="2">
    <location>
        <begin position="1347"/>
        <end position="1369"/>
    </location>
</feature>